<accession>T1JHK2</accession>
<dbReference type="InterPro" id="IPR010281">
    <property type="entry name" value="DUF885"/>
</dbReference>
<organism evidence="2 3">
    <name type="scientific">Strigamia maritima</name>
    <name type="common">European centipede</name>
    <name type="synonym">Geophilus maritimus</name>
    <dbReference type="NCBI Taxonomy" id="126957"/>
    <lineage>
        <taxon>Eukaryota</taxon>
        <taxon>Metazoa</taxon>
        <taxon>Ecdysozoa</taxon>
        <taxon>Arthropoda</taxon>
        <taxon>Myriapoda</taxon>
        <taxon>Chilopoda</taxon>
        <taxon>Pleurostigmophora</taxon>
        <taxon>Geophilomorpha</taxon>
        <taxon>Linotaeniidae</taxon>
        <taxon>Strigamia</taxon>
    </lineage>
</organism>
<evidence type="ECO:0000313" key="3">
    <source>
        <dbReference type="Proteomes" id="UP000014500"/>
    </source>
</evidence>
<feature type="compositionally biased region" description="Polar residues" evidence="1">
    <location>
        <begin position="137"/>
        <end position="154"/>
    </location>
</feature>
<dbReference type="Proteomes" id="UP000014500">
    <property type="component" value="Unassembled WGS sequence"/>
</dbReference>
<reference evidence="3" key="1">
    <citation type="submission" date="2011-05" db="EMBL/GenBank/DDBJ databases">
        <authorList>
            <person name="Richards S.R."/>
            <person name="Qu J."/>
            <person name="Jiang H."/>
            <person name="Jhangiani S.N."/>
            <person name="Agravi P."/>
            <person name="Goodspeed R."/>
            <person name="Gross S."/>
            <person name="Mandapat C."/>
            <person name="Jackson L."/>
            <person name="Mathew T."/>
            <person name="Pu L."/>
            <person name="Thornton R."/>
            <person name="Saada N."/>
            <person name="Wilczek-Boney K.B."/>
            <person name="Lee S."/>
            <person name="Kovar C."/>
            <person name="Wu Y."/>
            <person name="Scherer S.E."/>
            <person name="Worley K.C."/>
            <person name="Muzny D.M."/>
            <person name="Gibbs R."/>
        </authorList>
    </citation>
    <scope>NUCLEOTIDE SEQUENCE</scope>
    <source>
        <strain evidence="3">Brora</strain>
    </source>
</reference>
<protein>
    <submittedName>
        <fullName evidence="2">Uncharacterized protein</fullName>
    </submittedName>
</protein>
<feature type="compositionally biased region" description="Basic and acidic residues" evidence="1">
    <location>
        <begin position="125"/>
        <end position="135"/>
    </location>
</feature>
<dbReference type="EnsemblMetazoa" id="SMAR013333-RA">
    <property type="protein sequence ID" value="SMAR013333-PA"/>
    <property type="gene ID" value="SMAR013333"/>
</dbReference>
<evidence type="ECO:0000313" key="2">
    <source>
        <dbReference type="EnsemblMetazoa" id="SMAR013333-PA"/>
    </source>
</evidence>
<dbReference type="Pfam" id="PF05960">
    <property type="entry name" value="DUF885"/>
    <property type="match status" value="1"/>
</dbReference>
<dbReference type="PANTHER" id="PTHR33361">
    <property type="entry name" value="GLR0591 PROTEIN"/>
    <property type="match status" value="1"/>
</dbReference>
<dbReference type="PhylomeDB" id="T1JHK2"/>
<feature type="region of interest" description="Disordered" evidence="1">
    <location>
        <begin position="125"/>
        <end position="154"/>
    </location>
</feature>
<sequence>MRWQECLSHISEVSWLPKIVSCQYAVGVVIPYLLALFVAEKMSAEAENVIIDELAVFSAQSDFLLTSILFLTQTIARNIFAIIQNDKQKDVFKDTSSLSKMTIDVITDSTVDSFLAESEISDLHHDTSAASKDSESEQSMYLSNNDDVSRTDSPISEASRSHHILMKMFLNELNTYETGYNYKGFLFPINYLEGVQHDFERLVGWMKFDTANDYNKLLSRYAALSTQVDEIISLLEEGIQLGMTNHYVSMEGVVQQFDKLQIPAADSGIFAPFINFPDEIEDNTKKLLYDAGKQAYDNRVLPAFRKLRNFIAD</sequence>
<dbReference type="EMBL" id="JH431327">
    <property type="status" value="NOT_ANNOTATED_CDS"/>
    <property type="molecule type" value="Genomic_DNA"/>
</dbReference>
<keyword evidence="3" id="KW-1185">Reference proteome</keyword>
<dbReference type="PANTHER" id="PTHR33361:SF2">
    <property type="entry name" value="DUF885 DOMAIN-CONTAINING PROTEIN"/>
    <property type="match status" value="1"/>
</dbReference>
<reference evidence="2" key="2">
    <citation type="submission" date="2015-02" db="UniProtKB">
        <authorList>
            <consortium name="EnsemblMetazoa"/>
        </authorList>
    </citation>
    <scope>IDENTIFICATION</scope>
</reference>
<name>T1JHK2_STRMM</name>
<proteinExistence type="predicted"/>
<evidence type="ECO:0000256" key="1">
    <source>
        <dbReference type="SAM" id="MobiDB-lite"/>
    </source>
</evidence>
<dbReference type="AlphaFoldDB" id="T1JHK2"/>
<dbReference type="HOGENOM" id="CLU_890207_0_0_1"/>